<sequence length="149" mass="17035">MIAAVAPFWRSKSLAEMSPREWELLCDGCGKCCLHKLEDEDSGEVFYTDVACRLLDLESCQCRDYPRRLERVPDCLQLRPSDVQQFHWLPESCAYRRLSEGRGLASWHPLVSGDDSSVHSAGVSVRHRCVSEAQVADEDLEEHIINWIE</sequence>
<dbReference type="RefSeq" id="WP_198571093.1">
    <property type="nucleotide sequence ID" value="NZ_CP066167.1"/>
</dbReference>
<name>A0A7T4R3J4_9GAMM</name>
<comment type="similarity">
    <text evidence="1">Belongs to the UPF0260 family.</text>
</comment>
<gene>
    <name evidence="2" type="ORF">I6N98_07110</name>
</gene>
<dbReference type="PANTHER" id="PTHR37421">
    <property type="entry name" value="UPF0260 PROTEIN YCGN"/>
    <property type="match status" value="1"/>
</dbReference>
<protein>
    <recommendedName>
        <fullName evidence="1">UPF0260 protein I6N98_07110</fullName>
    </recommendedName>
</protein>
<dbReference type="KEGG" id="snan:I6N98_07110"/>
<dbReference type="AlphaFoldDB" id="A0A7T4R3J4"/>
<evidence type="ECO:0000256" key="1">
    <source>
        <dbReference type="HAMAP-Rule" id="MF_00676"/>
    </source>
</evidence>
<dbReference type="EMBL" id="CP066167">
    <property type="protein sequence ID" value="QQD19609.1"/>
    <property type="molecule type" value="Genomic_DNA"/>
</dbReference>
<dbReference type="Proteomes" id="UP000596063">
    <property type="component" value="Chromosome"/>
</dbReference>
<dbReference type="PANTHER" id="PTHR37421:SF1">
    <property type="entry name" value="UPF0260 PROTEIN YCGN"/>
    <property type="match status" value="1"/>
</dbReference>
<dbReference type="Pfam" id="PF03692">
    <property type="entry name" value="CxxCxxCC"/>
    <property type="match status" value="1"/>
</dbReference>
<dbReference type="NCBIfam" id="NF003501">
    <property type="entry name" value="PRK05170.1-5"/>
    <property type="match status" value="1"/>
</dbReference>
<dbReference type="InterPro" id="IPR008228">
    <property type="entry name" value="UCP006173"/>
</dbReference>
<evidence type="ECO:0000313" key="2">
    <source>
        <dbReference type="EMBL" id="QQD19609.1"/>
    </source>
</evidence>
<reference evidence="2 3" key="1">
    <citation type="submission" date="2020-12" db="EMBL/GenBank/DDBJ databases">
        <authorList>
            <person name="Shan Y."/>
        </authorList>
    </citation>
    <scope>NUCLEOTIDE SEQUENCE [LARGE SCALE GENOMIC DNA]</scope>
    <source>
        <strain evidence="3">csc3.9</strain>
    </source>
</reference>
<organism evidence="2 3">
    <name type="scientific">Spongiibacter nanhainus</name>
    <dbReference type="NCBI Taxonomy" id="2794344"/>
    <lineage>
        <taxon>Bacteria</taxon>
        <taxon>Pseudomonadati</taxon>
        <taxon>Pseudomonadota</taxon>
        <taxon>Gammaproteobacteria</taxon>
        <taxon>Cellvibrionales</taxon>
        <taxon>Spongiibacteraceae</taxon>
        <taxon>Spongiibacter</taxon>
    </lineage>
</organism>
<proteinExistence type="inferred from homology"/>
<evidence type="ECO:0000313" key="3">
    <source>
        <dbReference type="Proteomes" id="UP000596063"/>
    </source>
</evidence>
<keyword evidence="3" id="KW-1185">Reference proteome</keyword>
<dbReference type="HAMAP" id="MF_00676">
    <property type="entry name" value="UPF0260"/>
    <property type="match status" value="1"/>
</dbReference>
<dbReference type="InterPro" id="IPR005358">
    <property type="entry name" value="Puta_zinc/iron-chelating_dom"/>
</dbReference>
<dbReference type="NCBIfam" id="NF003507">
    <property type="entry name" value="PRK05170.2-5"/>
    <property type="match status" value="1"/>
</dbReference>
<dbReference type="PIRSF" id="PIRSF006173">
    <property type="entry name" value="UCP006173"/>
    <property type="match status" value="1"/>
</dbReference>
<accession>A0A7T4R3J4</accession>